<gene>
    <name evidence="2" type="ORF">X798_04814</name>
</gene>
<evidence type="ECO:0000313" key="3">
    <source>
        <dbReference type="Proteomes" id="UP000242913"/>
    </source>
</evidence>
<sequence length="153" mass="17380">MYVLLPSILITTTVAVTVKADNEIITEKNYSNVNESNQYFMTINSPVNNIVRTSDDHGWSETEENGTSLFNLVNGHERKQKVTPSEPNKTYFNDNFEDLKGRISMETLDLIKQLHTYYLSTENLMKQPESSSFGGSKSKEEEIVHVSGKLEIL</sequence>
<feature type="signal peptide" evidence="1">
    <location>
        <begin position="1"/>
        <end position="15"/>
    </location>
</feature>
<dbReference type="OrthoDB" id="5828229at2759"/>
<proteinExistence type="predicted"/>
<protein>
    <submittedName>
        <fullName evidence="2">Uncharacterized protein</fullName>
    </submittedName>
</protein>
<accession>A0A238BUH2</accession>
<name>A0A238BUH2_9BILA</name>
<evidence type="ECO:0000313" key="2">
    <source>
        <dbReference type="EMBL" id="OZC08198.1"/>
    </source>
</evidence>
<dbReference type="AlphaFoldDB" id="A0A238BUH2"/>
<dbReference type="Proteomes" id="UP000242913">
    <property type="component" value="Unassembled WGS sequence"/>
</dbReference>
<dbReference type="EMBL" id="KZ270013">
    <property type="protein sequence ID" value="OZC08198.1"/>
    <property type="molecule type" value="Genomic_DNA"/>
</dbReference>
<reference evidence="2 3" key="1">
    <citation type="submission" date="2015-12" db="EMBL/GenBank/DDBJ databases">
        <title>Draft genome of the nematode, Onchocerca flexuosa.</title>
        <authorList>
            <person name="Mitreva M."/>
        </authorList>
    </citation>
    <scope>NUCLEOTIDE SEQUENCE [LARGE SCALE GENOMIC DNA]</scope>
    <source>
        <strain evidence="2">Red Deer</strain>
    </source>
</reference>
<organism evidence="2 3">
    <name type="scientific">Onchocerca flexuosa</name>
    <dbReference type="NCBI Taxonomy" id="387005"/>
    <lineage>
        <taxon>Eukaryota</taxon>
        <taxon>Metazoa</taxon>
        <taxon>Ecdysozoa</taxon>
        <taxon>Nematoda</taxon>
        <taxon>Chromadorea</taxon>
        <taxon>Rhabditida</taxon>
        <taxon>Spirurina</taxon>
        <taxon>Spiruromorpha</taxon>
        <taxon>Filarioidea</taxon>
        <taxon>Onchocercidae</taxon>
        <taxon>Onchocerca</taxon>
    </lineage>
</organism>
<keyword evidence="1" id="KW-0732">Signal</keyword>
<feature type="chain" id="PRO_5013189694" evidence="1">
    <location>
        <begin position="16"/>
        <end position="153"/>
    </location>
</feature>
<evidence type="ECO:0000256" key="1">
    <source>
        <dbReference type="SAM" id="SignalP"/>
    </source>
</evidence>
<keyword evidence="3" id="KW-1185">Reference proteome</keyword>